<proteinExistence type="predicted"/>
<gene>
    <name evidence="1" type="ORF">POCTA_138.1.T0050298</name>
</gene>
<dbReference type="EMBL" id="CAJJDP010000004">
    <property type="protein sequence ID" value="CAD8134173.1"/>
    <property type="molecule type" value="Genomic_DNA"/>
</dbReference>
<protein>
    <submittedName>
        <fullName evidence="1">Uncharacterized protein</fullName>
    </submittedName>
</protein>
<sequence>MKQFPIKMITEIQNYHFIKKKQILIIVKFNTNLDPLTKFHLISWIIIKIIYVVNCLRMQIKEKSFSLEFRLLIHLQKNILQTTVENFSIVQKIRSNTLLRENIMLCNLERYLFLLDRKLQPKRLTVINKLIVYFIKNQGLKK</sequence>
<dbReference type="Proteomes" id="UP000683925">
    <property type="component" value="Unassembled WGS sequence"/>
</dbReference>
<accession>A0A8S1S3J2</accession>
<comment type="caution">
    <text evidence="1">The sequence shown here is derived from an EMBL/GenBank/DDBJ whole genome shotgun (WGS) entry which is preliminary data.</text>
</comment>
<reference evidence="1" key="1">
    <citation type="submission" date="2021-01" db="EMBL/GenBank/DDBJ databases">
        <authorList>
            <consortium name="Genoscope - CEA"/>
            <person name="William W."/>
        </authorList>
    </citation>
    <scope>NUCLEOTIDE SEQUENCE</scope>
</reference>
<evidence type="ECO:0000313" key="2">
    <source>
        <dbReference type="Proteomes" id="UP000683925"/>
    </source>
</evidence>
<dbReference type="AlphaFoldDB" id="A0A8S1S3J2"/>
<evidence type="ECO:0000313" key="1">
    <source>
        <dbReference type="EMBL" id="CAD8134173.1"/>
    </source>
</evidence>
<keyword evidence="2" id="KW-1185">Reference proteome</keyword>
<name>A0A8S1S3J2_PAROT</name>
<organism evidence="1 2">
    <name type="scientific">Paramecium octaurelia</name>
    <dbReference type="NCBI Taxonomy" id="43137"/>
    <lineage>
        <taxon>Eukaryota</taxon>
        <taxon>Sar</taxon>
        <taxon>Alveolata</taxon>
        <taxon>Ciliophora</taxon>
        <taxon>Intramacronucleata</taxon>
        <taxon>Oligohymenophorea</taxon>
        <taxon>Peniculida</taxon>
        <taxon>Parameciidae</taxon>
        <taxon>Paramecium</taxon>
    </lineage>
</organism>